<sequence length="75" mass="8410">MAKVIRADELKTGDEVLIGFGSGSESRGNAIVLSVECSSDDGYVTLELARQCGDYWEDWHRNHRANEKVVLLKRD</sequence>
<organism evidence="1 2">
    <name type="scientific">Pseudomonas virus Pa193</name>
    <dbReference type="NCBI Taxonomy" id="2590837"/>
    <lineage>
        <taxon>Viruses</taxon>
        <taxon>Duplodnaviria</taxon>
        <taxon>Heunggongvirae</taxon>
        <taxon>Uroviricota</taxon>
        <taxon>Caudoviricetes</taxon>
        <taxon>Lindbergviridae</taxon>
        <taxon>Pbunavirus</taxon>
        <taxon>Pbunavirus Pa193</taxon>
    </lineage>
</organism>
<accession>A0A5P1KV85</accession>
<evidence type="ECO:0000313" key="1">
    <source>
        <dbReference type="EMBL" id="QDH45917.1"/>
    </source>
</evidence>
<protein>
    <submittedName>
        <fullName evidence="1">Uncharacterized protein</fullName>
    </submittedName>
</protein>
<dbReference type="Proteomes" id="UP000326162">
    <property type="component" value="Segment"/>
</dbReference>
<reference evidence="1 2" key="1">
    <citation type="submission" date="2019-04" db="EMBL/GenBank/DDBJ databases">
        <authorList>
            <person name="Morales S."/>
            <person name="Lehman S.M."/>
            <person name="Cole R.A."/>
            <person name="Branston S."/>
            <person name="Mearns G."/>
            <person name="Rankin D."/>
            <person name="Kovach Z."/>
        </authorList>
    </citation>
    <scope>NUCLEOTIDE SEQUENCE [LARGE SCALE GENOMIC DNA]</scope>
</reference>
<dbReference type="EMBL" id="MK837009">
    <property type="protein sequence ID" value="QDH45917.1"/>
    <property type="molecule type" value="Genomic_DNA"/>
</dbReference>
<gene>
    <name evidence="1" type="ORF">Pa193_007</name>
</gene>
<evidence type="ECO:0000313" key="2">
    <source>
        <dbReference type="Proteomes" id="UP000326162"/>
    </source>
</evidence>
<name>A0A5P1KV85_9CAUD</name>
<proteinExistence type="predicted"/>
<keyword evidence="2" id="KW-1185">Reference proteome</keyword>